<proteinExistence type="predicted"/>
<accession>A0ABV6PD13</accession>
<evidence type="ECO:0000313" key="6">
    <source>
        <dbReference type="EMBL" id="MFC0583001.1"/>
    </source>
</evidence>
<keyword evidence="2 6" id="KW-0418">Kinase</keyword>
<feature type="transmembrane region" description="Helical" evidence="4">
    <location>
        <begin position="54"/>
        <end position="71"/>
    </location>
</feature>
<sequence>MHALNAAAVLSAGLICIRLRPGFGAPINPLLLAVSALPSLAMFVLSVVVDELTIWFQLVFLAWLSVAVGFLRPPWRRWGIGLVLAGVVGYIVAGFGEHYVELFIFLAITPFMIVSSVWMWDLYLRTAQASGLAAQLASTSERLRIAADLHDIQGHNLQVIALEAELADRLLQRDPAAAQQHIKRVRELIRSAQTETSTLVRGLRETDLLTELANVQDVLAAAGMDVKVIGEPLLPSAEAEQLFSMLLREASTNILRHSDAHHVSLRWLLDSSAIQLQIGNDGVGRDGQDDVGAGSGLATLRRRFEQAHRSLTFQHSGHEFVVQARLPLDPKWS</sequence>
<evidence type="ECO:0000256" key="2">
    <source>
        <dbReference type="ARBA" id="ARBA00022777"/>
    </source>
</evidence>
<evidence type="ECO:0000313" key="7">
    <source>
        <dbReference type="Proteomes" id="UP001589862"/>
    </source>
</evidence>
<comment type="caution">
    <text evidence="6">The sequence shown here is derived from an EMBL/GenBank/DDBJ whole genome shotgun (WGS) entry which is preliminary data.</text>
</comment>
<keyword evidence="1" id="KW-0808">Transferase</keyword>
<keyword evidence="4" id="KW-1133">Transmembrane helix</keyword>
<dbReference type="InterPro" id="IPR011712">
    <property type="entry name" value="Sig_transdc_His_kin_sub3_dim/P"/>
</dbReference>
<evidence type="ECO:0000259" key="5">
    <source>
        <dbReference type="Pfam" id="PF07730"/>
    </source>
</evidence>
<evidence type="ECO:0000256" key="1">
    <source>
        <dbReference type="ARBA" id="ARBA00022679"/>
    </source>
</evidence>
<reference evidence="6 7" key="1">
    <citation type="submission" date="2024-09" db="EMBL/GenBank/DDBJ databases">
        <authorList>
            <person name="Sun Q."/>
            <person name="Mori K."/>
        </authorList>
    </citation>
    <scope>NUCLEOTIDE SEQUENCE [LARGE SCALE GENOMIC DNA]</scope>
    <source>
        <strain evidence="6 7">NCAIM B.02604</strain>
    </source>
</reference>
<evidence type="ECO:0000256" key="4">
    <source>
        <dbReference type="SAM" id="Phobius"/>
    </source>
</evidence>
<keyword evidence="4" id="KW-0812">Transmembrane</keyword>
<dbReference type="PANTHER" id="PTHR24421:SF63">
    <property type="entry name" value="SENSOR HISTIDINE KINASE DESK"/>
    <property type="match status" value="1"/>
</dbReference>
<dbReference type="InterPro" id="IPR036890">
    <property type="entry name" value="HATPase_C_sf"/>
</dbReference>
<keyword evidence="3" id="KW-0902">Two-component regulatory system</keyword>
<keyword evidence="4" id="KW-0472">Membrane</keyword>
<dbReference type="SUPFAM" id="SSF55874">
    <property type="entry name" value="ATPase domain of HSP90 chaperone/DNA topoisomerase II/histidine kinase"/>
    <property type="match status" value="1"/>
</dbReference>
<gene>
    <name evidence="6" type="ORF">ACFFFR_11545</name>
</gene>
<dbReference type="RefSeq" id="WP_377460612.1">
    <property type="nucleotide sequence ID" value="NZ_JBHLUB010000032.1"/>
</dbReference>
<evidence type="ECO:0000256" key="3">
    <source>
        <dbReference type="ARBA" id="ARBA00023012"/>
    </source>
</evidence>
<feature type="transmembrane region" description="Helical" evidence="4">
    <location>
        <begin position="102"/>
        <end position="120"/>
    </location>
</feature>
<dbReference type="Gene3D" id="3.30.565.10">
    <property type="entry name" value="Histidine kinase-like ATPase, C-terminal domain"/>
    <property type="match status" value="1"/>
</dbReference>
<name>A0ABV6PD13_9MICC</name>
<dbReference type="Gene3D" id="1.20.5.1930">
    <property type="match status" value="1"/>
</dbReference>
<dbReference type="Pfam" id="PF07730">
    <property type="entry name" value="HisKA_3"/>
    <property type="match status" value="1"/>
</dbReference>
<keyword evidence="7" id="KW-1185">Reference proteome</keyword>
<dbReference type="PANTHER" id="PTHR24421">
    <property type="entry name" value="NITRATE/NITRITE SENSOR PROTEIN NARX-RELATED"/>
    <property type="match status" value="1"/>
</dbReference>
<feature type="transmembrane region" description="Helical" evidence="4">
    <location>
        <begin position="78"/>
        <end position="96"/>
    </location>
</feature>
<feature type="domain" description="Signal transduction histidine kinase subgroup 3 dimerisation and phosphoacceptor" evidence="5">
    <location>
        <begin position="141"/>
        <end position="208"/>
    </location>
</feature>
<feature type="transmembrane region" description="Helical" evidence="4">
    <location>
        <begin position="30"/>
        <end position="48"/>
    </location>
</feature>
<dbReference type="EMBL" id="JBHLUB010000032">
    <property type="protein sequence ID" value="MFC0583001.1"/>
    <property type="molecule type" value="Genomic_DNA"/>
</dbReference>
<protein>
    <submittedName>
        <fullName evidence="6">Sensor histidine kinase</fullName>
    </submittedName>
</protein>
<dbReference type="InterPro" id="IPR050482">
    <property type="entry name" value="Sensor_HK_TwoCompSys"/>
</dbReference>
<dbReference type="Proteomes" id="UP001589862">
    <property type="component" value="Unassembled WGS sequence"/>
</dbReference>
<organism evidence="6 7">
    <name type="scientific">Micrococcoides hystricis</name>
    <dbReference type="NCBI Taxonomy" id="1572761"/>
    <lineage>
        <taxon>Bacteria</taxon>
        <taxon>Bacillati</taxon>
        <taxon>Actinomycetota</taxon>
        <taxon>Actinomycetes</taxon>
        <taxon>Micrococcales</taxon>
        <taxon>Micrococcaceae</taxon>
        <taxon>Micrococcoides</taxon>
    </lineage>
</organism>
<dbReference type="GO" id="GO:0016301">
    <property type="term" value="F:kinase activity"/>
    <property type="evidence" value="ECO:0007669"/>
    <property type="project" value="UniProtKB-KW"/>
</dbReference>